<proteinExistence type="predicted"/>
<organism evidence="1">
    <name type="scientific">Candidatus Moduliflexus flocculans</name>
    <dbReference type="NCBI Taxonomy" id="1499966"/>
    <lineage>
        <taxon>Bacteria</taxon>
        <taxon>Candidatus Moduliflexota</taxon>
        <taxon>Candidatus Moduliflexia</taxon>
        <taxon>Candidatus Moduliflexales</taxon>
        <taxon>Candidatus Moduliflexaceae</taxon>
    </lineage>
</organism>
<name>A0A081BR08_9BACT</name>
<protein>
    <submittedName>
        <fullName evidence="1">Uncharacterized protein</fullName>
    </submittedName>
</protein>
<dbReference type="EMBL" id="DF820460">
    <property type="protein sequence ID" value="GAK53839.1"/>
    <property type="molecule type" value="Genomic_DNA"/>
</dbReference>
<dbReference type="Proteomes" id="UP000030700">
    <property type="component" value="Unassembled WGS sequence"/>
</dbReference>
<keyword evidence="2" id="KW-1185">Reference proteome</keyword>
<reference evidence="1" key="1">
    <citation type="journal article" date="2015" name="PeerJ">
        <title>First genomic representation of candidate bacterial phylum KSB3 points to enhanced environmental sensing as a trigger of wastewater bulking.</title>
        <authorList>
            <person name="Sekiguchi Y."/>
            <person name="Ohashi A."/>
            <person name="Parks D.H."/>
            <person name="Yamauchi T."/>
            <person name="Tyson G.W."/>
            <person name="Hugenholtz P."/>
        </authorList>
    </citation>
    <scope>NUCLEOTIDE SEQUENCE [LARGE SCALE GENOMIC DNA]</scope>
</reference>
<dbReference type="HOGENOM" id="CLU_3388172_0_0_0"/>
<evidence type="ECO:0000313" key="2">
    <source>
        <dbReference type="Proteomes" id="UP000030700"/>
    </source>
</evidence>
<evidence type="ECO:0000313" key="1">
    <source>
        <dbReference type="EMBL" id="GAK53839.1"/>
    </source>
</evidence>
<dbReference type="AlphaFoldDB" id="A0A081BR08"/>
<dbReference type="STRING" id="1499966.U14_05113"/>
<gene>
    <name evidence="1" type="ORF">U14_05113</name>
</gene>
<sequence length="32" mass="3558">MQTKTIASTTAQNNFGQILDDIFQNKDASIEN</sequence>
<accession>A0A081BR08</accession>